<evidence type="ECO:0000313" key="5">
    <source>
        <dbReference type="Ensembl" id="ENSBIXP00000002378.1"/>
    </source>
</evidence>
<dbReference type="PANTHER" id="PTHR19441">
    <property type="entry name" value="WHEY ACDIC PROTEIN WAP"/>
    <property type="match status" value="1"/>
</dbReference>
<dbReference type="PROSITE" id="PS51390">
    <property type="entry name" value="WAP"/>
    <property type="match status" value="1"/>
</dbReference>
<evidence type="ECO:0000256" key="3">
    <source>
        <dbReference type="SAM" id="SignalP"/>
    </source>
</evidence>
<name>A0A4W2BQT5_BOBOX</name>
<dbReference type="GO" id="GO:0019731">
    <property type="term" value="P:antibacterial humoral response"/>
    <property type="evidence" value="ECO:0007669"/>
    <property type="project" value="TreeGrafter"/>
</dbReference>
<organism evidence="5 6">
    <name type="scientific">Bos indicus x Bos taurus</name>
    <name type="common">Hybrid cattle</name>
    <dbReference type="NCBI Taxonomy" id="30522"/>
    <lineage>
        <taxon>Eukaryota</taxon>
        <taxon>Metazoa</taxon>
        <taxon>Chordata</taxon>
        <taxon>Craniata</taxon>
        <taxon>Vertebrata</taxon>
        <taxon>Euteleostomi</taxon>
        <taxon>Mammalia</taxon>
        <taxon>Eutheria</taxon>
        <taxon>Laurasiatheria</taxon>
        <taxon>Artiodactyla</taxon>
        <taxon>Ruminantia</taxon>
        <taxon>Pecora</taxon>
        <taxon>Bovidae</taxon>
        <taxon>Bovinae</taxon>
        <taxon>Bos</taxon>
    </lineage>
</organism>
<evidence type="ECO:0000256" key="1">
    <source>
        <dbReference type="ARBA" id="ARBA00022690"/>
    </source>
</evidence>
<evidence type="ECO:0000259" key="4">
    <source>
        <dbReference type="PROSITE" id="PS51390"/>
    </source>
</evidence>
<feature type="chain" id="PRO_5021447674" description="WAP domain-containing protein" evidence="3">
    <location>
        <begin position="20"/>
        <end position="146"/>
    </location>
</feature>
<dbReference type="GO" id="GO:0005615">
    <property type="term" value="C:extracellular space"/>
    <property type="evidence" value="ECO:0007669"/>
    <property type="project" value="TreeGrafter"/>
</dbReference>
<dbReference type="Gene3D" id="4.10.75.10">
    <property type="entry name" value="Elafin-like"/>
    <property type="match status" value="1"/>
</dbReference>
<dbReference type="Ensembl" id="ENSBIXT00000012035.1">
    <property type="protein sequence ID" value="ENSBIXP00000002378.1"/>
    <property type="gene ID" value="ENSBIXG00000008858.1"/>
</dbReference>
<feature type="domain" description="WAP" evidence="4">
    <location>
        <begin position="29"/>
        <end position="76"/>
    </location>
</feature>
<reference evidence="5 6" key="1">
    <citation type="submission" date="2018-11" db="EMBL/GenBank/DDBJ databases">
        <title>Haplotype-resolved cattle genomes.</title>
        <authorList>
            <person name="Low W.Y."/>
            <person name="Tearle R."/>
            <person name="Bickhart D.M."/>
            <person name="Rosen B.D."/>
            <person name="Koren S."/>
            <person name="Rhie A."/>
            <person name="Hiendleder S."/>
            <person name="Phillippy A.M."/>
            <person name="Smith T.P.L."/>
            <person name="Williams J.L."/>
        </authorList>
    </citation>
    <scope>NUCLEOTIDE SEQUENCE [LARGE SCALE GENOMIC DNA]</scope>
</reference>
<dbReference type="GO" id="GO:0045087">
    <property type="term" value="P:innate immune response"/>
    <property type="evidence" value="ECO:0007669"/>
    <property type="project" value="TreeGrafter"/>
</dbReference>
<dbReference type="STRING" id="30522.A0A4W2BQT5"/>
<sequence>MKTGTVFVLLAFLVMGDCATRQTPSCVSGQRKPGFCPEVPKGTVGICAELCSGDYSCPGRAKCCSNGCGHVCKAAVFKVSTNQARAGQGVHPTLKWTLLTCPPHGRVWKTPREGGWKHGQKTAGPHYLRPHPKRGALSQDNTDRFS</sequence>
<evidence type="ECO:0000313" key="6">
    <source>
        <dbReference type="Proteomes" id="UP000314981"/>
    </source>
</evidence>
<keyword evidence="6" id="KW-1185">Reference proteome</keyword>
<dbReference type="GO" id="GO:0004867">
    <property type="term" value="F:serine-type endopeptidase inhibitor activity"/>
    <property type="evidence" value="ECO:0007669"/>
    <property type="project" value="TreeGrafter"/>
</dbReference>
<dbReference type="Pfam" id="PF00095">
    <property type="entry name" value="WAP"/>
    <property type="match status" value="1"/>
</dbReference>
<keyword evidence="3" id="KW-0732">Signal</keyword>
<dbReference type="InterPro" id="IPR036645">
    <property type="entry name" value="Elafin-like_sf"/>
</dbReference>
<feature type="region of interest" description="Disordered" evidence="2">
    <location>
        <begin position="110"/>
        <end position="146"/>
    </location>
</feature>
<dbReference type="PANTHER" id="PTHR19441:SF91">
    <property type="entry name" value="WAP DOMAIN-CONTAINING PROTEIN"/>
    <property type="match status" value="1"/>
</dbReference>
<dbReference type="AlphaFoldDB" id="A0A4W2BQT5"/>
<dbReference type="InterPro" id="IPR008197">
    <property type="entry name" value="WAP_dom"/>
</dbReference>
<dbReference type="CDD" id="cd00199">
    <property type="entry name" value="WAP"/>
    <property type="match status" value="1"/>
</dbReference>
<feature type="signal peptide" evidence="3">
    <location>
        <begin position="1"/>
        <end position="19"/>
    </location>
</feature>
<protein>
    <recommendedName>
        <fullName evidence="4">WAP domain-containing protein</fullName>
    </recommendedName>
</protein>
<reference evidence="5" key="3">
    <citation type="submission" date="2025-09" db="UniProtKB">
        <authorList>
            <consortium name="Ensembl"/>
        </authorList>
    </citation>
    <scope>IDENTIFICATION</scope>
</reference>
<dbReference type="Proteomes" id="UP000314981">
    <property type="component" value="Chromosome 19"/>
</dbReference>
<dbReference type="SMART" id="SM00217">
    <property type="entry name" value="WAP"/>
    <property type="match status" value="1"/>
</dbReference>
<keyword evidence="1" id="KW-0646">Protease inhibitor</keyword>
<reference evidence="5" key="2">
    <citation type="submission" date="2025-08" db="UniProtKB">
        <authorList>
            <consortium name="Ensembl"/>
        </authorList>
    </citation>
    <scope>IDENTIFICATION</scope>
</reference>
<dbReference type="PRINTS" id="PR00003">
    <property type="entry name" value="4DISULPHCORE"/>
</dbReference>
<accession>A0A4W2BQT5</accession>
<proteinExistence type="predicted"/>
<dbReference type="SUPFAM" id="SSF57256">
    <property type="entry name" value="Elafin-like"/>
    <property type="match status" value="1"/>
</dbReference>
<evidence type="ECO:0000256" key="2">
    <source>
        <dbReference type="SAM" id="MobiDB-lite"/>
    </source>
</evidence>
<dbReference type="InterPro" id="IPR050514">
    <property type="entry name" value="WAP_four-disulfide_core"/>
</dbReference>